<keyword evidence="6" id="KW-0406">Ion transport</keyword>
<keyword evidence="5" id="KW-0472">Membrane</keyword>
<organism evidence="8 9">
    <name type="scientific">Orbilia oligospora</name>
    <name type="common">Nematode-trapping fungus</name>
    <name type="synonym">Arthrobotrys oligospora</name>
    <dbReference type="NCBI Taxonomy" id="2813651"/>
    <lineage>
        <taxon>Eukaryota</taxon>
        <taxon>Fungi</taxon>
        <taxon>Dikarya</taxon>
        <taxon>Ascomycota</taxon>
        <taxon>Pezizomycotina</taxon>
        <taxon>Orbiliomycetes</taxon>
        <taxon>Orbiliales</taxon>
        <taxon>Orbiliaceae</taxon>
        <taxon>Orbilia</taxon>
    </lineage>
</organism>
<accession>A0A7C8NZP6</accession>
<keyword evidence="3" id="KW-0812">Transmembrane</keyword>
<comment type="function">
    <text evidence="6">May be involved in iron transport and iron homeostasis.</text>
</comment>
<evidence type="ECO:0000256" key="3">
    <source>
        <dbReference type="ARBA" id="ARBA00022692"/>
    </source>
</evidence>
<comment type="similarity">
    <text evidence="6">Belongs to the ferroportin (FP) (TC 2.A.100) family. SLC40A subfamily.</text>
</comment>
<evidence type="ECO:0000256" key="5">
    <source>
        <dbReference type="ARBA" id="ARBA00023136"/>
    </source>
</evidence>
<evidence type="ECO:0000256" key="2">
    <source>
        <dbReference type="ARBA" id="ARBA00022448"/>
    </source>
</evidence>
<dbReference type="GO" id="GO:0005381">
    <property type="term" value="F:iron ion transmembrane transporter activity"/>
    <property type="evidence" value="ECO:0007669"/>
    <property type="project" value="UniProtKB-UniRule"/>
</dbReference>
<dbReference type="Pfam" id="PF06963">
    <property type="entry name" value="FPN1"/>
    <property type="match status" value="1"/>
</dbReference>
<dbReference type="GO" id="GO:0016020">
    <property type="term" value="C:membrane"/>
    <property type="evidence" value="ECO:0007669"/>
    <property type="project" value="UniProtKB-SubCell"/>
</dbReference>
<gene>
    <name evidence="8" type="ORF">TWF703_010740</name>
</gene>
<evidence type="ECO:0000313" key="8">
    <source>
        <dbReference type="EMBL" id="KAF3143328.1"/>
    </source>
</evidence>
<dbReference type="EMBL" id="WIQZ01000009">
    <property type="protein sequence ID" value="KAF3143328.1"/>
    <property type="molecule type" value="Genomic_DNA"/>
</dbReference>
<evidence type="ECO:0000256" key="7">
    <source>
        <dbReference type="SAM" id="MobiDB-lite"/>
    </source>
</evidence>
<dbReference type="InterPro" id="IPR009716">
    <property type="entry name" value="Ferroportin-1"/>
</dbReference>
<evidence type="ECO:0000313" key="9">
    <source>
        <dbReference type="Proteomes" id="UP000480548"/>
    </source>
</evidence>
<dbReference type="Proteomes" id="UP000480548">
    <property type="component" value="Unassembled WGS sequence"/>
</dbReference>
<comment type="subcellular location">
    <subcellularLocation>
        <location evidence="1 6">Membrane</location>
        <topology evidence="1 6">Multi-pass membrane protein</topology>
    </subcellularLocation>
</comment>
<name>A0A7C8NZP6_ORBOL</name>
<evidence type="ECO:0000256" key="6">
    <source>
        <dbReference type="RuleBase" id="RU365065"/>
    </source>
</evidence>
<sequence>MTTNFVSDEMHSPIEDDINASTADAAEFESSQPLILHPTAPENEAHAEAESGNEHRGAQEASLTGLYISHFLSTWNARTYEFAAVVFTVEAFPNTLLPASIRLVLPPHDTSKPSEIYQETCNGDTVVVYH</sequence>
<keyword evidence="4" id="KW-1133">Transmembrane helix</keyword>
<reference evidence="8 9" key="1">
    <citation type="submission" date="2019-06" db="EMBL/GenBank/DDBJ databases">
        <authorList>
            <person name="Palmer J.M."/>
        </authorList>
    </citation>
    <scope>NUCLEOTIDE SEQUENCE [LARGE SCALE GENOMIC DNA]</scope>
    <source>
        <strain evidence="8 9">TWF703</strain>
    </source>
</reference>
<evidence type="ECO:0000256" key="4">
    <source>
        <dbReference type="ARBA" id="ARBA00022989"/>
    </source>
</evidence>
<evidence type="ECO:0000256" key="1">
    <source>
        <dbReference type="ARBA" id="ARBA00004141"/>
    </source>
</evidence>
<protein>
    <recommendedName>
        <fullName evidence="6">Solute carrier family 40 member</fullName>
    </recommendedName>
</protein>
<feature type="compositionally biased region" description="Basic and acidic residues" evidence="7">
    <location>
        <begin position="43"/>
        <end position="58"/>
    </location>
</feature>
<dbReference type="AlphaFoldDB" id="A0A7C8NZP6"/>
<feature type="region of interest" description="Disordered" evidence="7">
    <location>
        <begin position="39"/>
        <end position="59"/>
    </location>
</feature>
<comment type="caution">
    <text evidence="8">The sequence shown here is derived from an EMBL/GenBank/DDBJ whole genome shotgun (WGS) entry which is preliminary data.</text>
</comment>
<keyword evidence="2 6" id="KW-0813">Transport</keyword>
<proteinExistence type="inferred from homology"/>